<dbReference type="InterPro" id="IPR040883">
    <property type="entry name" value="FAS_meander"/>
</dbReference>
<name>A0A2T3B964_AMORE</name>
<dbReference type="InterPro" id="IPR050830">
    <property type="entry name" value="Fungal_FAS"/>
</dbReference>
<dbReference type="InterPro" id="IPR013565">
    <property type="entry name" value="Fas1/AflB-like_central"/>
</dbReference>
<dbReference type="SUPFAM" id="SSF54637">
    <property type="entry name" value="Thioesterase/thiol ester dehydrase-isomerase"/>
    <property type="match status" value="2"/>
</dbReference>
<evidence type="ECO:0000256" key="5">
    <source>
        <dbReference type="ARBA" id="ARBA00022857"/>
    </source>
</evidence>
<evidence type="ECO:0000256" key="7">
    <source>
        <dbReference type="ARBA" id="ARBA00023027"/>
    </source>
</evidence>
<evidence type="ECO:0000256" key="16">
    <source>
        <dbReference type="PIRSR" id="PIRSR005562-1"/>
    </source>
</evidence>
<dbReference type="InParanoid" id="A0A2T3B964"/>
<dbReference type="PIRSF" id="PIRSF005562">
    <property type="entry name" value="FAS_yeast_beta"/>
    <property type="match status" value="1"/>
</dbReference>
<evidence type="ECO:0000259" key="17">
    <source>
        <dbReference type="SMART" id="SM00827"/>
    </source>
</evidence>
<dbReference type="InterPro" id="IPR001227">
    <property type="entry name" value="Ac_transferase_dom_sf"/>
</dbReference>
<dbReference type="Gene3D" id="3.40.366.10">
    <property type="entry name" value="Malonyl-Coenzyme A Acyl Carrier Protein, domain 2"/>
    <property type="match status" value="3"/>
</dbReference>
<organism evidence="18 19">
    <name type="scientific">Amorphotheca resinae ATCC 22711</name>
    <dbReference type="NCBI Taxonomy" id="857342"/>
    <lineage>
        <taxon>Eukaryota</taxon>
        <taxon>Fungi</taxon>
        <taxon>Dikarya</taxon>
        <taxon>Ascomycota</taxon>
        <taxon>Pezizomycotina</taxon>
        <taxon>Leotiomycetes</taxon>
        <taxon>Helotiales</taxon>
        <taxon>Amorphothecaceae</taxon>
        <taxon>Amorphotheca</taxon>
    </lineage>
</organism>
<dbReference type="InterPro" id="IPR016452">
    <property type="entry name" value="Fas1/AflB-like"/>
</dbReference>
<dbReference type="InterPro" id="IPR003965">
    <property type="entry name" value="Fatty_acid_synthase"/>
</dbReference>
<dbReference type="OrthoDB" id="4251012at2759"/>
<feature type="active site" description="For malonyltransferase activity" evidence="16">
    <location>
        <position position="1864"/>
    </location>
</feature>
<comment type="catalytic activity">
    <reaction evidence="10">
        <text>acetyl-CoA + n malonyl-CoA + 2n NADPH + 4n H(+) = a long-chain-acyl-CoA + n CoA + n CO2 + 2n NADP(+).</text>
        <dbReference type="EC" id="2.3.1.86"/>
    </reaction>
</comment>
<dbReference type="Gene3D" id="3.30.1120.100">
    <property type="match status" value="1"/>
</dbReference>
<dbReference type="CDD" id="cd03447">
    <property type="entry name" value="FAS_MaoC"/>
    <property type="match status" value="1"/>
</dbReference>
<dbReference type="STRING" id="857342.A0A2T3B964"/>
<keyword evidence="3 15" id="KW-0808">Transferase</keyword>
<evidence type="ECO:0000256" key="15">
    <source>
        <dbReference type="PIRNR" id="PIRNR005562"/>
    </source>
</evidence>
<evidence type="ECO:0000256" key="6">
    <source>
        <dbReference type="ARBA" id="ARBA00023002"/>
    </source>
</evidence>
<comment type="catalytic activity">
    <reaction evidence="13">
        <text>a 2,3-saturated acyl-[ACP] + NAD(+) = a (2E)-enoyl-[ACP] + NADH + H(+)</text>
        <dbReference type="Rhea" id="RHEA:10240"/>
        <dbReference type="Rhea" id="RHEA-COMP:9925"/>
        <dbReference type="Rhea" id="RHEA-COMP:9926"/>
        <dbReference type="ChEBI" id="CHEBI:15378"/>
        <dbReference type="ChEBI" id="CHEBI:57540"/>
        <dbReference type="ChEBI" id="CHEBI:57945"/>
        <dbReference type="ChEBI" id="CHEBI:78784"/>
        <dbReference type="ChEBI" id="CHEBI:78785"/>
        <dbReference type="EC" id="1.3.1.9"/>
    </reaction>
</comment>
<dbReference type="PANTHER" id="PTHR10982">
    <property type="entry name" value="MALONYL COA-ACYL CARRIER PROTEIN TRANSACYLASE"/>
    <property type="match status" value="1"/>
</dbReference>
<dbReference type="PRINTS" id="PR01483">
    <property type="entry name" value="FASYNTHASE"/>
</dbReference>
<evidence type="ECO:0000256" key="1">
    <source>
        <dbReference type="ARBA" id="ARBA00001055"/>
    </source>
</evidence>
<keyword evidence="7 15" id="KW-0520">NAD</keyword>
<evidence type="ECO:0000256" key="13">
    <source>
        <dbReference type="ARBA" id="ARBA00048572"/>
    </source>
</evidence>
<proteinExistence type="inferred from homology"/>
<dbReference type="FunFam" id="1.20.930.70:FF:000001">
    <property type="entry name" value="Fatty acid synthase beta subunit dehydratase"/>
    <property type="match status" value="1"/>
</dbReference>
<dbReference type="InterPro" id="IPR016035">
    <property type="entry name" value="Acyl_Trfase/lysoPLipase"/>
</dbReference>
<evidence type="ECO:0000256" key="14">
    <source>
        <dbReference type="ARBA" id="ARBA00048835"/>
    </source>
</evidence>
<dbReference type="InterPro" id="IPR002539">
    <property type="entry name" value="MaoC-like_dom"/>
</dbReference>
<evidence type="ECO:0000256" key="9">
    <source>
        <dbReference type="ARBA" id="ARBA00023268"/>
    </source>
</evidence>
<evidence type="ECO:0000313" key="18">
    <source>
        <dbReference type="EMBL" id="PSS23382.1"/>
    </source>
</evidence>
<evidence type="ECO:0000256" key="11">
    <source>
        <dbReference type="ARBA" id="ARBA00048462"/>
    </source>
</evidence>
<comment type="catalytic activity">
    <reaction evidence="14">
        <text>holo-[ACP] + acetyl-CoA = acetyl-[ACP] + CoA</text>
        <dbReference type="Rhea" id="RHEA:41788"/>
        <dbReference type="Rhea" id="RHEA-COMP:9621"/>
        <dbReference type="Rhea" id="RHEA-COMP:9685"/>
        <dbReference type="ChEBI" id="CHEBI:57287"/>
        <dbReference type="ChEBI" id="CHEBI:57288"/>
        <dbReference type="ChEBI" id="CHEBI:64479"/>
        <dbReference type="ChEBI" id="CHEBI:78446"/>
        <dbReference type="EC" id="2.3.1.38"/>
    </reaction>
</comment>
<dbReference type="InterPro" id="IPR039569">
    <property type="entry name" value="FAS1-like_DH_region"/>
</dbReference>
<protein>
    <recommendedName>
        <fullName evidence="17">Malonyl-CoA:ACP transacylase (MAT) domain-containing protein</fullName>
    </recommendedName>
</protein>
<dbReference type="GO" id="GO:0005835">
    <property type="term" value="C:fatty acid synthase complex"/>
    <property type="evidence" value="ECO:0007669"/>
    <property type="project" value="UniProtKB-UniRule"/>
</dbReference>
<dbReference type="Pfam" id="PF13452">
    <property type="entry name" value="FAS1_DH_region"/>
    <property type="match status" value="1"/>
</dbReference>
<dbReference type="SMART" id="SM00827">
    <property type="entry name" value="PKS_AT"/>
    <property type="match status" value="1"/>
</dbReference>
<keyword evidence="9" id="KW-0511">Multifunctional enzyme</keyword>
<evidence type="ECO:0000256" key="8">
    <source>
        <dbReference type="ARBA" id="ARBA00023239"/>
    </source>
</evidence>
<comment type="catalytic activity">
    <reaction evidence="1">
        <text>a (3R)-hydroxyacyl-[ACP] = a (2E)-enoyl-[ACP] + H2O</text>
        <dbReference type="Rhea" id="RHEA:13097"/>
        <dbReference type="Rhea" id="RHEA-COMP:9925"/>
        <dbReference type="Rhea" id="RHEA-COMP:9945"/>
        <dbReference type="ChEBI" id="CHEBI:15377"/>
        <dbReference type="ChEBI" id="CHEBI:78784"/>
        <dbReference type="ChEBI" id="CHEBI:78827"/>
        <dbReference type="EC" id="4.2.1.59"/>
    </reaction>
</comment>
<dbReference type="Gene3D" id="3.10.129.10">
    <property type="entry name" value="Hotdog Thioesterase"/>
    <property type="match status" value="2"/>
</dbReference>
<dbReference type="InterPro" id="IPR013785">
    <property type="entry name" value="Aldolase_TIM"/>
</dbReference>
<dbReference type="GO" id="GO:0019171">
    <property type="term" value="F:(3R)-hydroxyacyl-[acyl-carrier-protein] dehydratase activity"/>
    <property type="evidence" value="ECO:0007669"/>
    <property type="project" value="UniProtKB-EC"/>
</dbReference>
<dbReference type="Pfam" id="PF22235">
    <property type="entry name" value="FAS1_thioest_ins"/>
    <property type="match status" value="1"/>
</dbReference>
<dbReference type="InterPro" id="IPR032088">
    <property type="entry name" value="SAT"/>
</dbReference>
<dbReference type="Proteomes" id="UP000241818">
    <property type="component" value="Unassembled WGS sequence"/>
</dbReference>
<gene>
    <name evidence="18" type="ORF">M430DRAFT_48952</name>
</gene>
<dbReference type="Pfam" id="PF08354">
    <property type="entry name" value="Fas1-AflB-like_hel"/>
    <property type="match status" value="1"/>
</dbReference>
<dbReference type="InterPro" id="IPR014043">
    <property type="entry name" value="Acyl_transferase_dom"/>
</dbReference>
<keyword evidence="5 15" id="KW-0521">NADP</keyword>
<feature type="active site" description="For acetyltransferase activity" evidence="16">
    <location>
        <position position="308"/>
    </location>
</feature>
<dbReference type="Pfam" id="PF01575">
    <property type="entry name" value="MaoC_dehydratas"/>
    <property type="match status" value="1"/>
</dbReference>
<keyword evidence="19" id="KW-1185">Reference proteome</keyword>
<dbReference type="FunFam" id="3.40.366.10:FF:000007">
    <property type="entry name" value="Fatty acid synthase beta subunit dehydratase"/>
    <property type="match status" value="1"/>
</dbReference>
<dbReference type="GO" id="GO:0016297">
    <property type="term" value="F:fatty acyl-[ACP] hydrolase activity"/>
    <property type="evidence" value="ECO:0007669"/>
    <property type="project" value="UniProtKB-EC"/>
</dbReference>
<dbReference type="SUPFAM" id="SSF52151">
    <property type="entry name" value="FabD/lysophospholipase-like"/>
    <property type="match status" value="2"/>
</dbReference>
<dbReference type="InterPro" id="IPR029069">
    <property type="entry name" value="HotDog_dom_sf"/>
</dbReference>
<keyword evidence="8" id="KW-0456">Lyase</keyword>
<evidence type="ECO:0000256" key="3">
    <source>
        <dbReference type="ARBA" id="ARBA00022679"/>
    </source>
</evidence>
<comment type="catalytic activity">
    <reaction evidence="12">
        <text>(9Z)-octadecenoyl-[ACP] + H2O = (9Z)-octadecenoate + holo-[ACP] + H(+)</text>
        <dbReference type="Rhea" id="RHEA:15057"/>
        <dbReference type="Rhea" id="RHEA-COMP:9685"/>
        <dbReference type="Rhea" id="RHEA-COMP:9924"/>
        <dbReference type="ChEBI" id="CHEBI:15377"/>
        <dbReference type="ChEBI" id="CHEBI:15378"/>
        <dbReference type="ChEBI" id="CHEBI:30823"/>
        <dbReference type="ChEBI" id="CHEBI:64479"/>
        <dbReference type="ChEBI" id="CHEBI:78783"/>
        <dbReference type="EC" id="3.1.2.14"/>
    </reaction>
</comment>
<dbReference type="GO" id="GO:0004313">
    <property type="term" value="F:[acyl-carrier-protein] S-acetyltransferase activity"/>
    <property type="evidence" value="ECO:0007669"/>
    <property type="project" value="UniProtKB-EC"/>
</dbReference>
<comment type="catalytic activity">
    <reaction evidence="11">
        <text>holo-[ACP] + malonyl-CoA = malonyl-[ACP] + CoA</text>
        <dbReference type="Rhea" id="RHEA:41792"/>
        <dbReference type="Rhea" id="RHEA-COMP:9623"/>
        <dbReference type="Rhea" id="RHEA-COMP:9685"/>
        <dbReference type="ChEBI" id="CHEBI:57287"/>
        <dbReference type="ChEBI" id="CHEBI:57384"/>
        <dbReference type="ChEBI" id="CHEBI:64479"/>
        <dbReference type="ChEBI" id="CHEBI:78449"/>
        <dbReference type="EC" id="2.3.1.39"/>
    </reaction>
</comment>
<dbReference type="Pfam" id="PF00698">
    <property type="entry name" value="Acyl_transf_1"/>
    <property type="match status" value="1"/>
</dbReference>
<dbReference type="Gene3D" id="6.10.60.10">
    <property type="match status" value="1"/>
</dbReference>
<accession>A0A2T3B964</accession>
<comment type="similarity">
    <text evidence="2 15">Belongs to the fungal fatty acid synthetase subunit beta family.</text>
</comment>
<dbReference type="Gene3D" id="1.20.1050.120">
    <property type="match status" value="1"/>
</dbReference>
<dbReference type="GO" id="GO:0004321">
    <property type="term" value="F:fatty-acyl-CoA synthase activity"/>
    <property type="evidence" value="ECO:0007669"/>
    <property type="project" value="UniProtKB-EC"/>
</dbReference>
<dbReference type="EMBL" id="KZ679008">
    <property type="protein sequence ID" value="PSS23382.1"/>
    <property type="molecule type" value="Genomic_DNA"/>
</dbReference>
<dbReference type="Gene3D" id="3.20.20.70">
    <property type="entry name" value="Aldolase class I"/>
    <property type="match status" value="1"/>
</dbReference>
<evidence type="ECO:0000256" key="4">
    <source>
        <dbReference type="ARBA" id="ARBA00022801"/>
    </source>
</evidence>
<dbReference type="FunFam" id="3.20.20.70:FF:000078">
    <property type="entry name" value="Fatty acid synthase beta subunit dehydratase"/>
    <property type="match status" value="1"/>
</dbReference>
<dbReference type="Pfam" id="PF17828">
    <property type="entry name" value="FAS_N"/>
    <property type="match status" value="1"/>
</dbReference>
<reference evidence="18 19" key="1">
    <citation type="journal article" date="2018" name="New Phytol.">
        <title>Comparative genomics and transcriptomics depict ericoid mycorrhizal fungi as versatile saprotrophs and plant mutualists.</title>
        <authorList>
            <person name="Martino E."/>
            <person name="Morin E."/>
            <person name="Grelet G.A."/>
            <person name="Kuo A."/>
            <person name="Kohler A."/>
            <person name="Daghino S."/>
            <person name="Barry K.W."/>
            <person name="Cichocki N."/>
            <person name="Clum A."/>
            <person name="Dockter R.B."/>
            <person name="Hainaut M."/>
            <person name="Kuo R.C."/>
            <person name="LaButti K."/>
            <person name="Lindahl B.D."/>
            <person name="Lindquist E.A."/>
            <person name="Lipzen A."/>
            <person name="Khouja H.R."/>
            <person name="Magnuson J."/>
            <person name="Murat C."/>
            <person name="Ohm R.A."/>
            <person name="Singer S.W."/>
            <person name="Spatafora J.W."/>
            <person name="Wang M."/>
            <person name="Veneault-Fourrey C."/>
            <person name="Henrissat B."/>
            <person name="Grigoriev I.V."/>
            <person name="Martin F.M."/>
            <person name="Perotto S."/>
        </authorList>
    </citation>
    <scope>NUCLEOTIDE SEQUENCE [LARGE SCALE GENOMIC DNA]</scope>
    <source>
        <strain evidence="18 19">ATCC 22711</strain>
    </source>
</reference>
<dbReference type="Pfam" id="PF16073">
    <property type="entry name" value="SAT"/>
    <property type="match status" value="1"/>
</dbReference>
<dbReference type="GO" id="GO:0004312">
    <property type="term" value="F:fatty acid synthase activity"/>
    <property type="evidence" value="ECO:0007669"/>
    <property type="project" value="InterPro"/>
</dbReference>
<sequence length="2069" mass="228923">MAPKSQITPGRNLAFLCLSTSIPLPPSSNIDEQTTTRSMILLPSGPDLAKSIDIASIDFGALEFSFRIPNTVYFRTSQLIFQYSEHLNQPGNEPKTLQALVAKFLAFVADGGLKRTRNPADIELLTIVLVAFEQKFLVEDNIHCLANSEDGSSQDEEVIGCYYKACAHLDRKPDFKKPALLRAAEDGTASIYTVFGGQGNTTSYFEDIRSLHATYTPLIAEFLISSAEQLVYLSRDKRCRKNFSGDLDILKWLRVPSTTPKPEVLISAPYSFPLIGLLQLLNYIVTCKVMGETPCTFRRHLSGTTGHSQGIVAAVVTAAADSWESFDSIARSAITLLFWIGVRSQQAYPQTVLSPATIKDSVDHGEGVPTPMLSVRDLPQSQLMKYIDKTNTYFPTTERVEIALINNAQNFVVTGPPLSLHGLNVRLRQIKAAPDADQARIPFSKRKPTFSYSFLPITAPFHSRYLSSATAAILNDVKDLEIMGRSLRISVYHPASGEDLSRYDSNLVPEMVRMITEEVIDWPAATKFRNATHIIDFGPGGASGIGMLTNRNKEGRGARVILADRPDGVSRAVGYRPELFTQKKDGIRYGSNWAKDFGPRLIRTPSGTVVETKLSRVLGLPPLIIGGMTPTTVPWDVVAAAMNAGYHIELAAGGYHSADALENAILQLETAIPVGRGITVNVIYASPQAIAWQIPLLARLRSEGVPIDGLTVGAGVPSPEIAQSYIETIGLRHISFKPGSAAAIEAVISIAKANPGFPIILQWTGGRAGGHHSFEDFHQPILGTYEKIRKCPNLILVAGSGFGGAHDTYPYLNGEWSLQYGYPRMPFDGCLFGSRIMVSKEAHTSPDAKLAIVNTPGLPNSEWEKTYKGPEGAGGVVTVISEMGEPIHMLATRGAKFWSEMDQKVFKLPPTQRLEVLKKEQKSIVKRLNEDFQKVWFGRDSEGHPVELDDMTYMEVLNRLVQLLYVQRRGNWEWIDKSHEKLTYDFIRRIQERFETRRDRSNIAKVAIQDPHNAADLCSKAYPSIRDQLMSPQDVSYFLQLCQRRGQKPVPFIPVLDDNFQVYFKKDSLWQSEDLEAVVDRDVGRTCILHGPVAAKHSVRVDETIKDIMDGINQSHILNLIADSYGGTICSIPGISFPWTRLGNKASTMDALANIDTWMVSETEEKHIYRVPLSEESPLPSTESWLHLLAGSRRSWREVLFLSDVVMRGHRYQRNPIKDIFVPVPGQIVEISNPNDDTYGSVALKQRCSERGAYVTVASVEFWNAANEILLCLWSRATPTSKSIALPLRFTYHPEASNAPIRELLDHRNERIRKFFWKTWFGDDQSYDSSACVSTIFAGDEVTITPESVRTFANAVGYPESSISRGDEDITIPIDYAIVVAWKAITKPLFCETLDGNLLNLVHLSNEFKMVPGADPLKVGETVLSMSRITAVVNQDSGRMVEVQGTVLRQNAPVIEVVSRFLFRGVFKDFSGTFETKQEAPFEVRLDGPTYVAILTSKPWVSLDLEDPETELLNKDLEFRLSSTSYFKDKKEFEIVKSTGDIMMRLQSKNAVKIGTVKYSAGVSRSNPVLDYLHRHGTPIAQTIPLKNPIPIETGGTGYLIAPSSNEIYADASGDTNPIHVSPVFAQYVNLPGTITHGMWTSAAVRKLLEESDDHAGRVRSWSVKFVGMVLPNDTIQATFHHVAMAKGRKVIRVEARKVDTNELVLTGEAEVEQPLTAYIFTGQGSQRKGMGMDLRESSAAARTVWDQADSYFTETYGFALTHIIQNDPRELTIHFGGPKGKRIRQNYISLTQTTLLSDGTPLTTRLLPTITPSSPSYTFRSPQGLLSATQFTQPALTLMELALFQDMSSKGLIQENSLFAGHSLGEYAALAALGGHLFPVEIFAAVTFYRGLAMQMAVPRDAAGRSDYTMCAVNPSKISYFSASQLQDLVSQIAEATGELLEVVNFNIENLQYICAGSLTSLSLLSSITSHLLAHPLESPPSLATFTPLLKHYLAHPQPYTRNAALTPLPQIDVPFHSSALRGSIPAYRAFLESMISRETDLQPLEGRWVANITGRRFCIAEGMGVVV</sequence>
<keyword evidence="6 15" id="KW-0560">Oxidoreductase</keyword>
<dbReference type="PANTHER" id="PTHR10982:SF21">
    <property type="entry name" value="FATTY ACID SYNTHASE SUBUNIT BETA"/>
    <property type="match status" value="1"/>
</dbReference>
<dbReference type="GeneID" id="36576111"/>
<evidence type="ECO:0000313" key="19">
    <source>
        <dbReference type="Proteomes" id="UP000241818"/>
    </source>
</evidence>
<evidence type="ECO:0000256" key="10">
    <source>
        <dbReference type="ARBA" id="ARBA00048237"/>
    </source>
</evidence>
<keyword evidence="4 15" id="KW-0378">Hydrolase</keyword>
<evidence type="ECO:0000256" key="2">
    <source>
        <dbReference type="ARBA" id="ARBA00010009"/>
    </source>
</evidence>
<dbReference type="InterPro" id="IPR041099">
    <property type="entry name" value="FAS1_N"/>
</dbReference>
<dbReference type="Gene3D" id="6.20.240.10">
    <property type="match status" value="1"/>
</dbReference>
<evidence type="ECO:0000256" key="12">
    <source>
        <dbReference type="ARBA" id="ARBA00048536"/>
    </source>
</evidence>
<dbReference type="Pfam" id="PF17951">
    <property type="entry name" value="FAS_meander"/>
    <property type="match status" value="1"/>
</dbReference>
<dbReference type="Gene3D" id="1.20.930.70">
    <property type="match status" value="1"/>
</dbReference>
<dbReference type="GO" id="GO:0004318">
    <property type="term" value="F:enoyl-[acyl-carrier-protein] reductase (NADH) activity"/>
    <property type="evidence" value="ECO:0007669"/>
    <property type="project" value="UniProtKB-UniRule"/>
</dbReference>
<dbReference type="RefSeq" id="XP_024723428.1">
    <property type="nucleotide sequence ID" value="XM_024868030.1"/>
</dbReference>
<dbReference type="GO" id="GO:0004314">
    <property type="term" value="F:[acyl-carrier-protein] S-malonyltransferase activity"/>
    <property type="evidence" value="ECO:0007669"/>
    <property type="project" value="UniProtKB-EC"/>
</dbReference>
<dbReference type="GO" id="GO:0006633">
    <property type="term" value="P:fatty acid biosynthetic process"/>
    <property type="evidence" value="ECO:0007669"/>
    <property type="project" value="InterPro"/>
</dbReference>
<dbReference type="FunFam" id="3.40.366.10:FF:000006">
    <property type="entry name" value="Fatty acid synthase beta subunit dehydratase"/>
    <property type="match status" value="1"/>
</dbReference>
<feature type="domain" description="Malonyl-CoA:ACP transacylase (MAT)" evidence="17">
    <location>
        <begin position="1720"/>
        <end position="2025"/>
    </location>
</feature>